<keyword evidence="2" id="KW-1185">Reference proteome</keyword>
<organism evidence="1 2">
    <name type="scientific">Xanthomonas populi</name>
    <dbReference type="NCBI Taxonomy" id="53414"/>
    <lineage>
        <taxon>Bacteria</taxon>
        <taxon>Pseudomonadati</taxon>
        <taxon>Pseudomonadota</taxon>
        <taxon>Gammaproteobacteria</taxon>
        <taxon>Lysobacterales</taxon>
        <taxon>Lysobacteraceae</taxon>
        <taxon>Xanthomonas</taxon>
    </lineage>
</organism>
<comment type="caution">
    <text evidence="1">The sequence shown here is derived from an EMBL/GenBank/DDBJ whole genome shotgun (WGS) entry which is preliminary data.</text>
</comment>
<proteinExistence type="predicted"/>
<dbReference type="Proteomes" id="UP000239939">
    <property type="component" value="Unassembled WGS sequence"/>
</dbReference>
<dbReference type="OrthoDB" id="6008032at2"/>
<accession>A0A2S7ETW2</accession>
<dbReference type="AlphaFoldDB" id="A0A2S7ETW2"/>
<name>A0A2S7ETW2_9XANT</name>
<sequence>MTLLAPIAPILDVPAAVRESAAVAASQAERIAQSTAAKPAPRRVRLPAALERLECAAHAEVQAMLNPLRSCSEEDLLFATVAWDLGLDGSAVSVSGR</sequence>
<protein>
    <submittedName>
        <fullName evidence="1">Uncharacterized protein</fullName>
    </submittedName>
</protein>
<dbReference type="EMBL" id="MDEJ01000027">
    <property type="protein sequence ID" value="PPU96590.1"/>
    <property type="molecule type" value="Genomic_DNA"/>
</dbReference>
<dbReference type="RefSeq" id="WP_128416494.1">
    <property type="nucleotide sequence ID" value="NZ_MDEJ01000027.1"/>
</dbReference>
<evidence type="ECO:0000313" key="2">
    <source>
        <dbReference type="Proteomes" id="UP000239939"/>
    </source>
</evidence>
<gene>
    <name evidence="1" type="ORF">XpopCFBP1817_06435</name>
</gene>
<evidence type="ECO:0000313" key="1">
    <source>
        <dbReference type="EMBL" id="PPU96590.1"/>
    </source>
</evidence>
<reference evidence="2" key="1">
    <citation type="submission" date="2016-08" db="EMBL/GenBank/DDBJ databases">
        <authorList>
            <person name="Merda D."/>
            <person name="Briand M."/>
            <person name="Taghouti G."/>
            <person name="Carrere S."/>
            <person name="Gouzy J."/>
            <person name="Portier P."/>
            <person name="Jacques M.-A."/>
            <person name="Fischer-Le Saux M."/>
        </authorList>
    </citation>
    <scope>NUCLEOTIDE SEQUENCE [LARGE SCALE GENOMIC DNA]</scope>
    <source>
        <strain evidence="2">CFBP1817</strain>
    </source>
</reference>